<protein>
    <submittedName>
        <fullName evidence="1">Uncharacterized protein</fullName>
    </submittedName>
</protein>
<name>A0A1I0HZ04_9ACTN</name>
<proteinExistence type="predicted"/>
<evidence type="ECO:0000313" key="2">
    <source>
        <dbReference type="Proteomes" id="UP000199361"/>
    </source>
</evidence>
<keyword evidence="2" id="KW-1185">Reference proteome</keyword>
<organism evidence="1 2">
    <name type="scientific">Nonomuraea wenchangensis</name>
    <dbReference type="NCBI Taxonomy" id="568860"/>
    <lineage>
        <taxon>Bacteria</taxon>
        <taxon>Bacillati</taxon>
        <taxon>Actinomycetota</taxon>
        <taxon>Actinomycetes</taxon>
        <taxon>Streptosporangiales</taxon>
        <taxon>Streptosporangiaceae</taxon>
        <taxon>Nonomuraea</taxon>
    </lineage>
</organism>
<dbReference type="EMBL" id="FOHX01000004">
    <property type="protein sequence ID" value="SET89526.1"/>
    <property type="molecule type" value="Genomic_DNA"/>
</dbReference>
<accession>A0A1I0HZ04</accession>
<sequence>MGTESFTWADLMRAPLAAAQVHVLYFPSRFQLPVDAVVTETLRIFGANTSTRTSVDFWDPTDDSFGEALALFNLRHPPALILTTGLRNLDASAGDPQDSLYCIGFSDKNLLGEPASIAEAVNIAHEILMRCDRKEIAGYIRGRRMSALLRAIGRGADVVLEEFLRFHPKLGLPGGFSLELG</sequence>
<evidence type="ECO:0000313" key="1">
    <source>
        <dbReference type="EMBL" id="SET89526.1"/>
    </source>
</evidence>
<reference evidence="1 2" key="1">
    <citation type="submission" date="2016-10" db="EMBL/GenBank/DDBJ databases">
        <authorList>
            <person name="de Groot N.N."/>
        </authorList>
    </citation>
    <scope>NUCLEOTIDE SEQUENCE [LARGE SCALE GENOMIC DNA]</scope>
    <source>
        <strain evidence="1 2">CGMCC 4.5598</strain>
    </source>
</reference>
<dbReference type="AlphaFoldDB" id="A0A1I0HZ04"/>
<gene>
    <name evidence="1" type="ORF">SAMN05421811_104588</name>
</gene>
<dbReference type="Proteomes" id="UP000199361">
    <property type="component" value="Unassembled WGS sequence"/>
</dbReference>